<dbReference type="SUPFAM" id="SSF51011">
    <property type="entry name" value="Glycosyl hydrolase domain"/>
    <property type="match status" value="1"/>
</dbReference>
<dbReference type="InterPro" id="IPR015237">
    <property type="entry name" value="Alpha-amylase_C_pro"/>
</dbReference>
<dbReference type="Pfam" id="PF09154">
    <property type="entry name" value="Alpha-amy_C_pro"/>
    <property type="match status" value="1"/>
</dbReference>
<reference evidence="8 9" key="1">
    <citation type="submission" date="2017-05" db="EMBL/GenBank/DDBJ databases">
        <authorList>
            <person name="Varghese N."/>
            <person name="Submissions S."/>
        </authorList>
    </citation>
    <scope>NUCLEOTIDE SEQUENCE [LARGE SCALE GENOMIC DNA]</scope>
    <source>
        <strain evidence="8 9">DSM 28214</strain>
    </source>
</reference>
<protein>
    <submittedName>
        <fullName evidence="8">Alpha-amylase</fullName>
    </submittedName>
</protein>
<dbReference type="InterPro" id="IPR013780">
    <property type="entry name" value="Glyco_hydro_b"/>
</dbReference>
<evidence type="ECO:0000256" key="5">
    <source>
        <dbReference type="ARBA" id="ARBA00023277"/>
    </source>
</evidence>
<dbReference type="InterPro" id="IPR006047">
    <property type="entry name" value="GH13_cat_dom"/>
</dbReference>
<evidence type="ECO:0000256" key="6">
    <source>
        <dbReference type="ARBA" id="ARBA00023295"/>
    </source>
</evidence>
<dbReference type="Gene3D" id="2.60.40.1180">
    <property type="entry name" value="Golgi alpha-mannosidase II"/>
    <property type="match status" value="1"/>
</dbReference>
<keyword evidence="5" id="KW-0119">Carbohydrate metabolism</keyword>
<dbReference type="CDD" id="cd11318">
    <property type="entry name" value="AmyAc_bac_fung_AmyA"/>
    <property type="match status" value="1"/>
</dbReference>
<dbReference type="NCBIfam" id="NF006969">
    <property type="entry name" value="PRK09441.1-2"/>
    <property type="match status" value="1"/>
</dbReference>
<dbReference type="PANTHER" id="PTHR43447">
    <property type="entry name" value="ALPHA-AMYLASE"/>
    <property type="match status" value="1"/>
</dbReference>
<evidence type="ECO:0000256" key="3">
    <source>
        <dbReference type="ARBA" id="ARBA00022723"/>
    </source>
</evidence>
<dbReference type="Proteomes" id="UP001157960">
    <property type="component" value="Unassembled WGS sequence"/>
</dbReference>
<keyword evidence="9" id="KW-1185">Reference proteome</keyword>
<keyword evidence="3" id="KW-0479">Metal-binding</keyword>
<sequence>MKTNNLEYFHYIVVTKFYNFMNETMIQFFHWYSEGDGKLWKEAEKNAQYLTDLGITSVWFPPAYKGTGGGYSTGYDAYDLFDLGEFDQKETIRTKYGTKDDYIKAIKALKEHNIKIIVDIVLGHKAGGDELETFKALKVDEENRDKIISGEIEIQSYTKFTFPGRGKKYSDFEWNYTCFSGVDYAEGMDSHIFKIKNEYGTDWEEMIDDEKGNYDYLMFNDVEHRNPFVREELNNWAKWYFDETDFDGVRLDALKHISFDFYKEWLTLLRSNSGKNIFAVGEYWAPGYLGLLQKYIDVTEGCMSLFDSSLQNNFHTASNEGDSYDLRRIFDETLTQADPLHSVSLVDNHDTQPLQDLEAPVENWFKPLAYALILLRKDGYPCVFYPDLYGAHYVDKDREGNDQEIFLDKVDGIEELLKARKDHAYGEQRDYFEDANCLGWVREGDEEHSGCAVVLSNKEAYEKPMEMGERYIGKTFYDVLGRFEDKVTIDENGWGNFPVPAGNVSVWIEE</sequence>
<dbReference type="Gene3D" id="3.20.20.80">
    <property type="entry name" value="Glycosidases"/>
    <property type="match status" value="1"/>
</dbReference>
<dbReference type="Gene3D" id="2.40.30.140">
    <property type="match status" value="1"/>
</dbReference>
<accession>A0ABY1NTD5</accession>
<evidence type="ECO:0000313" key="8">
    <source>
        <dbReference type="EMBL" id="SMP17650.1"/>
    </source>
</evidence>
<dbReference type="SMART" id="SM00642">
    <property type="entry name" value="Aamy"/>
    <property type="match status" value="1"/>
</dbReference>
<keyword evidence="4" id="KW-0378">Hydrolase</keyword>
<dbReference type="InterPro" id="IPR017853">
    <property type="entry name" value="GH"/>
</dbReference>
<keyword evidence="6" id="KW-0326">Glycosidase</keyword>
<evidence type="ECO:0000256" key="1">
    <source>
        <dbReference type="ARBA" id="ARBA00001913"/>
    </source>
</evidence>
<evidence type="ECO:0000259" key="7">
    <source>
        <dbReference type="SMART" id="SM00642"/>
    </source>
</evidence>
<evidence type="ECO:0000256" key="4">
    <source>
        <dbReference type="ARBA" id="ARBA00022801"/>
    </source>
</evidence>
<organism evidence="8 9">
    <name type="scientific">Chryseobacterium profundimaris</name>
    <dbReference type="NCBI Taxonomy" id="1387275"/>
    <lineage>
        <taxon>Bacteria</taxon>
        <taxon>Pseudomonadati</taxon>
        <taxon>Bacteroidota</taxon>
        <taxon>Flavobacteriia</taxon>
        <taxon>Flavobacteriales</taxon>
        <taxon>Weeksellaceae</taxon>
        <taxon>Chryseobacterium group</taxon>
        <taxon>Chryseobacterium</taxon>
    </lineage>
</organism>
<dbReference type="SUPFAM" id="SSF51445">
    <property type="entry name" value="(Trans)glycosidases"/>
    <property type="match status" value="1"/>
</dbReference>
<evidence type="ECO:0000313" key="9">
    <source>
        <dbReference type="Proteomes" id="UP001157960"/>
    </source>
</evidence>
<gene>
    <name evidence="8" type="ORF">SAMN06264346_104149</name>
</gene>
<evidence type="ECO:0000256" key="2">
    <source>
        <dbReference type="ARBA" id="ARBA00008061"/>
    </source>
</evidence>
<dbReference type="EMBL" id="FXTZ01000004">
    <property type="protein sequence ID" value="SMP17650.1"/>
    <property type="molecule type" value="Genomic_DNA"/>
</dbReference>
<dbReference type="Pfam" id="PF00128">
    <property type="entry name" value="Alpha-amylase"/>
    <property type="match status" value="1"/>
</dbReference>
<comment type="similarity">
    <text evidence="2">Belongs to the glycosyl hydrolase 13 family.</text>
</comment>
<dbReference type="InterPro" id="IPR013776">
    <property type="entry name" value="A-amylase_thermo"/>
</dbReference>
<comment type="cofactor">
    <cofactor evidence="1">
        <name>Ca(2+)</name>
        <dbReference type="ChEBI" id="CHEBI:29108"/>
    </cofactor>
</comment>
<feature type="domain" description="Glycosyl hydrolase family 13 catalytic" evidence="7">
    <location>
        <begin position="23"/>
        <end position="442"/>
    </location>
</feature>
<dbReference type="NCBIfam" id="NF006968">
    <property type="entry name" value="PRK09441.1-1"/>
    <property type="match status" value="1"/>
</dbReference>
<comment type="caution">
    <text evidence="8">The sequence shown here is derived from an EMBL/GenBank/DDBJ whole genome shotgun (WGS) entry which is preliminary data.</text>
</comment>
<proteinExistence type="inferred from homology"/>
<dbReference type="PIRSF" id="PIRSF001021">
    <property type="entry name" value="Alph-amls_thrmst"/>
    <property type="match status" value="1"/>
</dbReference>
<name>A0ABY1NTD5_9FLAO</name>